<accession>A0A1H8MKU0</accession>
<dbReference type="PROSITE" id="PS01125">
    <property type="entry name" value="ROK"/>
    <property type="match status" value="1"/>
</dbReference>
<dbReference type="PANTHER" id="PTHR18964:SF149">
    <property type="entry name" value="BIFUNCTIONAL UDP-N-ACETYLGLUCOSAMINE 2-EPIMERASE_N-ACETYLMANNOSAMINE KINASE"/>
    <property type="match status" value="1"/>
</dbReference>
<dbReference type="InterPro" id="IPR011991">
    <property type="entry name" value="ArsR-like_HTH"/>
</dbReference>
<dbReference type="EMBL" id="FODJ01000004">
    <property type="protein sequence ID" value="SEO17848.1"/>
    <property type="molecule type" value="Genomic_DNA"/>
</dbReference>
<keyword evidence="5" id="KW-0418">Kinase</keyword>
<dbReference type="SUPFAM" id="SSF46785">
    <property type="entry name" value="Winged helix' DNA-binding domain"/>
    <property type="match status" value="1"/>
</dbReference>
<dbReference type="Gene3D" id="1.10.10.10">
    <property type="entry name" value="Winged helix-like DNA-binding domain superfamily/Winged helix DNA-binding domain"/>
    <property type="match status" value="1"/>
</dbReference>
<protein>
    <submittedName>
        <fullName evidence="5">ROK family protein (Putative glucokinase)</fullName>
    </submittedName>
</protein>
<dbReference type="SUPFAM" id="SSF53067">
    <property type="entry name" value="Actin-like ATPase domain"/>
    <property type="match status" value="1"/>
</dbReference>
<dbReference type="Proteomes" id="UP000199300">
    <property type="component" value="Unassembled WGS sequence"/>
</dbReference>
<dbReference type="AlphaFoldDB" id="A0A1H8MKU0"/>
<organism evidence="5 6">
    <name type="scientific">Amphibacillus marinus</name>
    <dbReference type="NCBI Taxonomy" id="872970"/>
    <lineage>
        <taxon>Bacteria</taxon>
        <taxon>Bacillati</taxon>
        <taxon>Bacillota</taxon>
        <taxon>Bacilli</taxon>
        <taxon>Bacillales</taxon>
        <taxon>Bacillaceae</taxon>
        <taxon>Amphibacillus</taxon>
    </lineage>
</organism>
<dbReference type="GO" id="GO:0016301">
    <property type="term" value="F:kinase activity"/>
    <property type="evidence" value="ECO:0007669"/>
    <property type="project" value="UniProtKB-KW"/>
</dbReference>
<dbReference type="InterPro" id="IPR000600">
    <property type="entry name" value="ROK"/>
</dbReference>
<dbReference type="GO" id="GO:0042732">
    <property type="term" value="P:D-xylose metabolic process"/>
    <property type="evidence" value="ECO:0007669"/>
    <property type="project" value="UniProtKB-KW"/>
</dbReference>
<evidence type="ECO:0000256" key="4">
    <source>
        <dbReference type="ARBA" id="ARBA00023125"/>
    </source>
</evidence>
<comment type="function">
    <text evidence="1">Transcriptional repressor of xylose-utilizing enzymes.</text>
</comment>
<dbReference type="GO" id="GO:0003677">
    <property type="term" value="F:DNA binding"/>
    <property type="evidence" value="ECO:0007669"/>
    <property type="project" value="UniProtKB-KW"/>
</dbReference>
<gene>
    <name evidence="5" type="ORF">SAMN04488134_104190</name>
</gene>
<dbReference type="InterPro" id="IPR049874">
    <property type="entry name" value="ROK_cs"/>
</dbReference>
<dbReference type="InterPro" id="IPR043129">
    <property type="entry name" value="ATPase_NBD"/>
</dbReference>
<reference evidence="5 6" key="1">
    <citation type="submission" date="2016-10" db="EMBL/GenBank/DDBJ databases">
        <authorList>
            <person name="de Groot N.N."/>
        </authorList>
    </citation>
    <scope>NUCLEOTIDE SEQUENCE [LARGE SCALE GENOMIC DNA]</scope>
    <source>
        <strain evidence="5 6">CGMCC 1.10434</strain>
    </source>
</reference>
<dbReference type="PANTHER" id="PTHR18964">
    <property type="entry name" value="ROK (REPRESSOR, ORF, KINASE) FAMILY"/>
    <property type="match status" value="1"/>
</dbReference>
<evidence type="ECO:0000256" key="1">
    <source>
        <dbReference type="ARBA" id="ARBA00002486"/>
    </source>
</evidence>
<dbReference type="OrthoDB" id="9796533at2"/>
<dbReference type="Gene3D" id="3.30.420.40">
    <property type="match status" value="2"/>
</dbReference>
<dbReference type="CDD" id="cd00090">
    <property type="entry name" value="HTH_ARSR"/>
    <property type="match status" value="1"/>
</dbReference>
<proteinExistence type="inferred from homology"/>
<dbReference type="RefSeq" id="WP_091496672.1">
    <property type="nucleotide sequence ID" value="NZ_FODJ01000004.1"/>
</dbReference>
<keyword evidence="4" id="KW-0238">DNA-binding</keyword>
<keyword evidence="6" id="KW-1185">Reference proteome</keyword>
<dbReference type="STRING" id="872970.SAMN04488134_104190"/>
<evidence type="ECO:0000313" key="6">
    <source>
        <dbReference type="Proteomes" id="UP000199300"/>
    </source>
</evidence>
<evidence type="ECO:0000256" key="2">
    <source>
        <dbReference type="ARBA" id="ARBA00006479"/>
    </source>
</evidence>
<comment type="similarity">
    <text evidence="2">Belongs to the ROK (NagC/XylR) family.</text>
</comment>
<dbReference type="CDD" id="cd24076">
    <property type="entry name" value="ASKHA_ATPase_ROK_BsXylR-like"/>
    <property type="match status" value="1"/>
</dbReference>
<sequence>MQRGSFKGMKSLNKSIILTKILNEGPISRAQIAKDTQLTPPTVGSLVKELIDQRIVKESTQGTSKGGRKPTMLVIDQQAYYMIGIDAGPSQIDLILTDLSGKIIANAQHQLLLPITDKQFLTQLIHVTEAMVTDHVKYSDHIIGIGVAMHGVVDANEGESLYAPNLNLRDMPIAEALSNHFSYMVKVENDARALALAETWFGQGKGYDRLVAVNIGTGVGAGVVIEGDLYHGETFIAGEIGHMTIDLNGARCSCGNYGCWQTVISGPSIATRTKQFIKEGMDTSLTDLTDVTAFDVFEAAEAGDTFAQKILTETGYYIGVGLTNLIHTINPSQIILNGGVMKANTYLMPIIKETIAERVLTRAAKDTLVTVSELGDHATALGAVALILVELFAKNGELEL</sequence>
<evidence type="ECO:0000256" key="3">
    <source>
        <dbReference type="ARBA" id="ARBA00022629"/>
    </source>
</evidence>
<dbReference type="InterPro" id="IPR036390">
    <property type="entry name" value="WH_DNA-bd_sf"/>
</dbReference>
<keyword evidence="3" id="KW-0859">Xylose metabolism</keyword>
<keyword evidence="3" id="KW-0119">Carbohydrate metabolism</keyword>
<name>A0A1H8MKU0_9BACI</name>
<dbReference type="Pfam" id="PF00480">
    <property type="entry name" value="ROK"/>
    <property type="match status" value="1"/>
</dbReference>
<keyword evidence="5" id="KW-0808">Transferase</keyword>
<dbReference type="InterPro" id="IPR036388">
    <property type="entry name" value="WH-like_DNA-bd_sf"/>
</dbReference>
<evidence type="ECO:0000313" key="5">
    <source>
        <dbReference type="EMBL" id="SEO17848.1"/>
    </source>
</evidence>